<comment type="caution">
    <text evidence="1">The sequence shown here is derived from an EMBL/GenBank/DDBJ whole genome shotgun (WGS) entry which is preliminary data.</text>
</comment>
<proteinExistence type="predicted"/>
<dbReference type="EMBL" id="JAYWLC010000005">
    <property type="protein sequence ID" value="MER5171815.1"/>
    <property type="molecule type" value="Genomic_DNA"/>
</dbReference>
<protein>
    <submittedName>
        <fullName evidence="1">Uncharacterized protein</fullName>
    </submittedName>
</protein>
<evidence type="ECO:0000313" key="1">
    <source>
        <dbReference type="EMBL" id="MER5171815.1"/>
    </source>
</evidence>
<sequence length="126" mass="14207">MANVMKLRCNESVRIEQARIVALYAQLGQQAAERLMASAIEDLAMHMVAIDAAVQKNELDAFDEAVTALIPLARQVGMTKLEQVTRDLRDCMRRKDMVATRAVLSRLMRIGDRSLSEVWDLEDMSI</sequence>
<dbReference type="Gene3D" id="1.20.120.160">
    <property type="entry name" value="HPT domain"/>
    <property type="match status" value="1"/>
</dbReference>
<organism evidence="1 2">
    <name type="scientific">Thioclava kandeliae</name>
    <dbReference type="NCBI Taxonomy" id="3070818"/>
    <lineage>
        <taxon>Bacteria</taxon>
        <taxon>Pseudomonadati</taxon>
        <taxon>Pseudomonadota</taxon>
        <taxon>Alphaproteobacteria</taxon>
        <taxon>Rhodobacterales</taxon>
        <taxon>Paracoccaceae</taxon>
        <taxon>Thioclava</taxon>
    </lineage>
</organism>
<dbReference type="RefSeq" id="WP_339114198.1">
    <property type="nucleotide sequence ID" value="NZ_JAYWLC010000005.1"/>
</dbReference>
<dbReference type="Proteomes" id="UP001438953">
    <property type="component" value="Unassembled WGS sequence"/>
</dbReference>
<gene>
    <name evidence="1" type="ORF">VSX56_08495</name>
</gene>
<accession>A0ABV1SGG1</accession>
<keyword evidence="2" id="KW-1185">Reference proteome</keyword>
<reference evidence="1 2" key="1">
    <citation type="submission" date="2024-01" db="EMBL/GenBank/DDBJ databases">
        <authorList>
            <person name="Deng Y."/>
            <person name="Su J."/>
        </authorList>
    </citation>
    <scope>NUCLEOTIDE SEQUENCE [LARGE SCALE GENOMIC DNA]</scope>
    <source>
        <strain evidence="1 2">CPCC 100088</strain>
    </source>
</reference>
<dbReference type="InterPro" id="IPR036641">
    <property type="entry name" value="HPT_dom_sf"/>
</dbReference>
<reference evidence="1 2" key="2">
    <citation type="submission" date="2024-06" db="EMBL/GenBank/DDBJ databases">
        <title>Thioclava kandeliae sp. nov. from a rhizosphere soil sample of Kandelia candel in a mangrove.</title>
        <authorList>
            <person name="Mu T."/>
        </authorList>
    </citation>
    <scope>NUCLEOTIDE SEQUENCE [LARGE SCALE GENOMIC DNA]</scope>
    <source>
        <strain evidence="1 2">CPCC 100088</strain>
    </source>
</reference>
<name>A0ABV1SGG1_9RHOB</name>
<evidence type="ECO:0000313" key="2">
    <source>
        <dbReference type="Proteomes" id="UP001438953"/>
    </source>
</evidence>
<dbReference type="SUPFAM" id="SSF47226">
    <property type="entry name" value="Histidine-containing phosphotransfer domain, HPT domain"/>
    <property type="match status" value="1"/>
</dbReference>